<dbReference type="EMBL" id="JBHSMZ010000024">
    <property type="protein sequence ID" value="MFC5551783.1"/>
    <property type="molecule type" value="Genomic_DNA"/>
</dbReference>
<evidence type="ECO:0000313" key="1">
    <source>
        <dbReference type="EMBL" id="MFC5551783.1"/>
    </source>
</evidence>
<gene>
    <name evidence="1" type="ORF">ACFPO9_24965</name>
</gene>
<dbReference type="RefSeq" id="WP_379776409.1">
    <property type="nucleotide sequence ID" value="NZ_JBHSMZ010000024.1"/>
</dbReference>
<organism evidence="1 2">
    <name type="scientific">Massilia aerilata</name>
    <dbReference type="NCBI Taxonomy" id="453817"/>
    <lineage>
        <taxon>Bacteria</taxon>
        <taxon>Pseudomonadati</taxon>
        <taxon>Pseudomonadota</taxon>
        <taxon>Betaproteobacteria</taxon>
        <taxon>Burkholderiales</taxon>
        <taxon>Oxalobacteraceae</taxon>
        <taxon>Telluria group</taxon>
        <taxon>Massilia</taxon>
    </lineage>
</organism>
<protein>
    <submittedName>
        <fullName evidence="1">Uncharacterized protein</fullName>
    </submittedName>
</protein>
<dbReference type="Proteomes" id="UP001596086">
    <property type="component" value="Unassembled WGS sequence"/>
</dbReference>
<reference evidence="2" key="1">
    <citation type="journal article" date="2019" name="Int. J. Syst. Evol. Microbiol.">
        <title>The Global Catalogue of Microorganisms (GCM) 10K type strain sequencing project: providing services to taxonomists for standard genome sequencing and annotation.</title>
        <authorList>
            <consortium name="The Broad Institute Genomics Platform"/>
            <consortium name="The Broad Institute Genome Sequencing Center for Infectious Disease"/>
            <person name="Wu L."/>
            <person name="Ma J."/>
        </authorList>
    </citation>
    <scope>NUCLEOTIDE SEQUENCE [LARGE SCALE GENOMIC DNA]</scope>
    <source>
        <strain evidence="2">CGMCC 4.5798</strain>
    </source>
</reference>
<sequence length="104" mass="11774">MADLAYSKQDYLELDLFTGEEANITCRTVKLVKTRKPHACYFGQNGDGHSTAPGDLARHEKALVDGDYWGSYYLCIRCMDRELADLRGDITALEAASKYRDFSR</sequence>
<proteinExistence type="predicted"/>
<keyword evidence="2" id="KW-1185">Reference proteome</keyword>
<evidence type="ECO:0000313" key="2">
    <source>
        <dbReference type="Proteomes" id="UP001596086"/>
    </source>
</evidence>
<comment type="caution">
    <text evidence="1">The sequence shown here is derived from an EMBL/GenBank/DDBJ whole genome shotgun (WGS) entry which is preliminary data.</text>
</comment>
<accession>A0ABW0S7H8</accession>
<name>A0ABW0S7H8_9BURK</name>